<sequence length="131" mass="14922">MSCRCPSTLENQLLWHNFKLIGRPSHRLYLLPLLCVCLSLLLHPSYGPSFPACEQGRKKARKKKFRALVNCSLSLGQADNAIYIEHIDLILEKYSGAGTYTLKLLPPERREFVLFLSEERFVGYSASASYL</sequence>
<dbReference type="AlphaFoldDB" id="Q6FS50"/>
<protein>
    <submittedName>
        <fullName evidence="2">Uncharacterized protein</fullName>
    </submittedName>
</protein>
<dbReference type="Proteomes" id="UP000002428">
    <property type="component" value="Chromosome H"/>
</dbReference>
<dbReference type="RefSeq" id="XP_446944.1">
    <property type="nucleotide sequence ID" value="XM_446944.1"/>
</dbReference>
<name>Q6FS50_CANGA</name>
<reference evidence="2 3" key="1">
    <citation type="journal article" date="2004" name="Nature">
        <title>Genome evolution in yeasts.</title>
        <authorList>
            <consortium name="Genolevures"/>
            <person name="Dujon B."/>
            <person name="Sherman D."/>
            <person name="Fischer G."/>
            <person name="Durrens P."/>
            <person name="Casaregola S."/>
            <person name="Lafontaine I."/>
            <person name="de Montigny J."/>
            <person name="Marck C."/>
            <person name="Neuveglise C."/>
            <person name="Talla E."/>
            <person name="Goffard N."/>
            <person name="Frangeul L."/>
            <person name="Aigle M."/>
            <person name="Anthouard V."/>
            <person name="Babour A."/>
            <person name="Barbe V."/>
            <person name="Barnay S."/>
            <person name="Blanchin S."/>
            <person name="Beckerich J.M."/>
            <person name="Beyne E."/>
            <person name="Bleykasten C."/>
            <person name="Boisrame A."/>
            <person name="Boyer J."/>
            <person name="Cattolico L."/>
            <person name="Confanioleri F."/>
            <person name="de Daruvar A."/>
            <person name="Despons L."/>
            <person name="Fabre E."/>
            <person name="Fairhead C."/>
            <person name="Ferry-Dumazet H."/>
            <person name="Groppi A."/>
            <person name="Hantraye F."/>
            <person name="Hennequin C."/>
            <person name="Jauniaux N."/>
            <person name="Joyet P."/>
            <person name="Kachouri R."/>
            <person name="Kerrest A."/>
            <person name="Koszul R."/>
            <person name="Lemaire M."/>
            <person name="Lesur I."/>
            <person name="Ma L."/>
            <person name="Muller H."/>
            <person name="Nicaud J.M."/>
            <person name="Nikolski M."/>
            <person name="Oztas S."/>
            <person name="Ozier-Kalogeropoulos O."/>
            <person name="Pellenz S."/>
            <person name="Potier S."/>
            <person name="Richard G.F."/>
            <person name="Straub M.L."/>
            <person name="Suleau A."/>
            <person name="Swennene D."/>
            <person name="Tekaia F."/>
            <person name="Wesolowski-Louvel M."/>
            <person name="Westhof E."/>
            <person name="Wirth B."/>
            <person name="Zeniou-Meyer M."/>
            <person name="Zivanovic I."/>
            <person name="Bolotin-Fukuhara M."/>
            <person name="Thierry A."/>
            <person name="Bouchier C."/>
            <person name="Caudron B."/>
            <person name="Scarpelli C."/>
            <person name="Gaillardin C."/>
            <person name="Weissenbach J."/>
            <person name="Wincker P."/>
            <person name="Souciet J.L."/>
        </authorList>
    </citation>
    <scope>NUCLEOTIDE SEQUENCE [LARGE SCALE GENOMIC DNA]</scope>
    <source>
        <strain evidence="3">ATCC 2001 / BCRC 20586 / JCM 3761 / NBRC 0622 / NRRL Y-65 / CBS 138</strain>
    </source>
</reference>
<gene>
    <name evidence="1 2" type="ordered locus">CAGL0H03465g</name>
</gene>
<proteinExistence type="predicted"/>
<evidence type="ECO:0000313" key="1">
    <source>
        <dbReference type="CGD" id="CAL0130643"/>
    </source>
</evidence>
<evidence type="ECO:0000313" key="2">
    <source>
        <dbReference type="EMBL" id="CAG59877.1"/>
    </source>
</evidence>
<dbReference type="KEGG" id="cgr:2888840"/>
<keyword evidence="3" id="KW-1185">Reference proteome</keyword>
<dbReference type="InParanoid" id="Q6FS50"/>
<evidence type="ECO:0000313" key="3">
    <source>
        <dbReference type="Proteomes" id="UP000002428"/>
    </source>
</evidence>
<organism evidence="2 3">
    <name type="scientific">Candida glabrata (strain ATCC 2001 / BCRC 20586 / JCM 3761 / NBRC 0622 / NRRL Y-65 / CBS 138)</name>
    <name type="common">Yeast</name>
    <name type="synonym">Nakaseomyces glabratus</name>
    <dbReference type="NCBI Taxonomy" id="284593"/>
    <lineage>
        <taxon>Eukaryota</taxon>
        <taxon>Fungi</taxon>
        <taxon>Dikarya</taxon>
        <taxon>Ascomycota</taxon>
        <taxon>Saccharomycotina</taxon>
        <taxon>Saccharomycetes</taxon>
        <taxon>Saccharomycetales</taxon>
        <taxon>Saccharomycetaceae</taxon>
        <taxon>Nakaseomyces</taxon>
    </lineage>
</organism>
<accession>Q6FS50</accession>
<dbReference type="HOGENOM" id="CLU_1927320_0_0_1"/>
<dbReference type="CGD" id="CAL0130643">
    <property type="gene designation" value="CAGL0H03465g"/>
</dbReference>
<dbReference type="EMBL" id="CR380954">
    <property type="protein sequence ID" value="CAG59877.1"/>
    <property type="molecule type" value="Genomic_DNA"/>
</dbReference>
<dbReference type="VEuPathDB" id="FungiDB:CAGL0H03465g"/>